<dbReference type="Pfam" id="PF01733">
    <property type="entry name" value="Nucleoside_tran"/>
    <property type="match status" value="1"/>
</dbReference>
<evidence type="ECO:0000313" key="10">
    <source>
        <dbReference type="Proteomes" id="UP000594262"/>
    </source>
</evidence>
<feature type="transmembrane region" description="Helical" evidence="8">
    <location>
        <begin position="85"/>
        <end position="106"/>
    </location>
</feature>
<feature type="transmembrane region" description="Helical" evidence="8">
    <location>
        <begin position="320"/>
        <end position="339"/>
    </location>
</feature>
<sequence length="448" mass="48969">MPPVTNEGSKLRNDTHTKKNYGSNEDIGSYQESNDAYVVKEDRYNLGYLSFFLIGIGMLLPWNFFINADQYFKSKLKNNESDLKLFESAFSICSQIPCGIALIINLCLTNRVSRNGRVISTLIISTICFIVTTVLVNVDTSAWTDKFFAVTLTSVAIINACSGIFQGTIFGIAGAAGGRYIQGAVVGMSCAGTFASITNIISLAVGDDIKLDSTIYFSIASLVLFTCIFVYIGMFRLPVLKDKFEIKLYDDKMSSTSSTSSGENDCTGEQSFCAVIRNIYPTALSVMCVFAVTLTIQPAILSGIRSVNESNGSAFTNKYFTAVVGFLIFNVGDFVGRIISGFVRIVDKKGPWLPILCVARIAFIPLFMFCNFQPRHHLTVVFNKDIYPVIFNILFSVSNGYLASLCMMYGPERAPEGMMETAGATMQLFLTIGLGLGSVLSLAIVDTI</sequence>
<evidence type="ECO:0000256" key="7">
    <source>
        <dbReference type="SAM" id="MobiDB-lite"/>
    </source>
</evidence>
<dbReference type="SUPFAM" id="SSF103473">
    <property type="entry name" value="MFS general substrate transporter"/>
    <property type="match status" value="1"/>
</dbReference>
<keyword evidence="10" id="KW-1185">Reference proteome</keyword>
<feature type="transmembrane region" description="Helical" evidence="8">
    <location>
        <begin position="46"/>
        <end position="65"/>
    </location>
</feature>
<dbReference type="InterPro" id="IPR002259">
    <property type="entry name" value="Eqnu_transpt"/>
</dbReference>
<feature type="transmembrane region" description="Helical" evidence="8">
    <location>
        <begin position="422"/>
        <end position="445"/>
    </location>
</feature>
<organism evidence="9 10">
    <name type="scientific">Clytia hemisphaerica</name>
    <dbReference type="NCBI Taxonomy" id="252671"/>
    <lineage>
        <taxon>Eukaryota</taxon>
        <taxon>Metazoa</taxon>
        <taxon>Cnidaria</taxon>
        <taxon>Hydrozoa</taxon>
        <taxon>Hydroidolina</taxon>
        <taxon>Leptothecata</taxon>
        <taxon>Obeliida</taxon>
        <taxon>Clytiidae</taxon>
        <taxon>Clytia</taxon>
    </lineage>
</organism>
<evidence type="ECO:0000256" key="1">
    <source>
        <dbReference type="ARBA" id="ARBA00004141"/>
    </source>
</evidence>
<dbReference type="EnsemblMetazoa" id="CLYHEMT012250.1">
    <property type="protein sequence ID" value="CLYHEMP012250.1"/>
    <property type="gene ID" value="CLYHEMG012250"/>
</dbReference>
<reference evidence="9" key="1">
    <citation type="submission" date="2021-01" db="UniProtKB">
        <authorList>
            <consortium name="EnsemblMetazoa"/>
        </authorList>
    </citation>
    <scope>IDENTIFICATION</scope>
</reference>
<evidence type="ECO:0008006" key="11">
    <source>
        <dbReference type="Google" id="ProtNLM"/>
    </source>
</evidence>
<dbReference type="PANTHER" id="PTHR10332:SF88">
    <property type="entry name" value="EQUILIBRATIVE NUCLEOSIDE TRANSPORTER 1, ISOFORM A"/>
    <property type="match status" value="1"/>
</dbReference>
<feature type="transmembrane region" description="Helical" evidence="8">
    <location>
        <begin position="148"/>
        <end position="172"/>
    </location>
</feature>
<evidence type="ECO:0000256" key="2">
    <source>
        <dbReference type="ARBA" id="ARBA00007965"/>
    </source>
</evidence>
<comment type="similarity">
    <text evidence="2">Belongs to the SLC29A/ENT transporter (TC 2.A.57) family.</text>
</comment>
<keyword evidence="5 8" id="KW-1133">Transmembrane helix</keyword>
<feature type="transmembrane region" description="Helical" evidence="8">
    <location>
        <begin position="184"/>
        <end position="203"/>
    </location>
</feature>
<feature type="transmembrane region" description="Helical" evidence="8">
    <location>
        <begin position="118"/>
        <end position="136"/>
    </location>
</feature>
<dbReference type="Proteomes" id="UP000594262">
    <property type="component" value="Unplaced"/>
</dbReference>
<proteinExistence type="inferred from homology"/>
<dbReference type="PIRSF" id="PIRSF016379">
    <property type="entry name" value="ENT"/>
    <property type="match status" value="1"/>
</dbReference>
<evidence type="ECO:0000256" key="4">
    <source>
        <dbReference type="ARBA" id="ARBA00022692"/>
    </source>
</evidence>
<accession>A0A7M5VD80</accession>
<dbReference type="GeneID" id="136818070"/>
<keyword evidence="4 8" id="KW-0812">Transmembrane</keyword>
<name>A0A7M5VD80_9CNID</name>
<comment type="subcellular location">
    <subcellularLocation>
        <location evidence="1">Membrane</location>
        <topology evidence="1">Multi-pass membrane protein</topology>
    </subcellularLocation>
</comment>
<dbReference type="GO" id="GO:0005886">
    <property type="term" value="C:plasma membrane"/>
    <property type="evidence" value="ECO:0007669"/>
    <property type="project" value="TreeGrafter"/>
</dbReference>
<evidence type="ECO:0000256" key="3">
    <source>
        <dbReference type="ARBA" id="ARBA00022448"/>
    </source>
</evidence>
<evidence type="ECO:0000256" key="6">
    <source>
        <dbReference type="ARBA" id="ARBA00023136"/>
    </source>
</evidence>
<protein>
    <recommendedName>
        <fullName evidence="11">Equilibrative nucleoside transporter 3</fullName>
    </recommendedName>
</protein>
<dbReference type="OrthoDB" id="1856718at2759"/>
<feature type="region of interest" description="Disordered" evidence="7">
    <location>
        <begin position="1"/>
        <end position="27"/>
    </location>
</feature>
<keyword evidence="3" id="KW-0813">Transport</keyword>
<dbReference type="AlphaFoldDB" id="A0A7M5VD80"/>
<feature type="transmembrane region" description="Helical" evidence="8">
    <location>
        <begin position="351"/>
        <end position="369"/>
    </location>
</feature>
<dbReference type="InterPro" id="IPR036259">
    <property type="entry name" value="MFS_trans_sf"/>
</dbReference>
<dbReference type="PRINTS" id="PR01130">
    <property type="entry name" value="DERENTRNSPRT"/>
</dbReference>
<feature type="transmembrane region" description="Helical" evidence="8">
    <location>
        <begin position="279"/>
        <end position="300"/>
    </location>
</feature>
<keyword evidence="6 8" id="KW-0472">Membrane</keyword>
<feature type="transmembrane region" description="Helical" evidence="8">
    <location>
        <begin position="389"/>
        <end position="410"/>
    </location>
</feature>
<evidence type="ECO:0000256" key="8">
    <source>
        <dbReference type="SAM" id="Phobius"/>
    </source>
</evidence>
<dbReference type="RefSeq" id="XP_066930534.1">
    <property type="nucleotide sequence ID" value="XM_067074433.1"/>
</dbReference>
<dbReference type="GO" id="GO:0005337">
    <property type="term" value="F:nucleoside transmembrane transporter activity"/>
    <property type="evidence" value="ECO:0007669"/>
    <property type="project" value="InterPro"/>
</dbReference>
<evidence type="ECO:0000256" key="5">
    <source>
        <dbReference type="ARBA" id="ARBA00022989"/>
    </source>
</evidence>
<dbReference type="PANTHER" id="PTHR10332">
    <property type="entry name" value="EQUILIBRATIVE NUCLEOSIDE TRANSPORTER"/>
    <property type="match status" value="1"/>
</dbReference>
<evidence type="ECO:0000313" key="9">
    <source>
        <dbReference type="EnsemblMetazoa" id="CLYHEMP012250.1"/>
    </source>
</evidence>
<feature type="transmembrane region" description="Helical" evidence="8">
    <location>
        <begin position="215"/>
        <end position="237"/>
    </location>
</feature>